<organism evidence="1 2">
    <name type="scientific">Melastoma candidum</name>
    <dbReference type="NCBI Taxonomy" id="119954"/>
    <lineage>
        <taxon>Eukaryota</taxon>
        <taxon>Viridiplantae</taxon>
        <taxon>Streptophyta</taxon>
        <taxon>Embryophyta</taxon>
        <taxon>Tracheophyta</taxon>
        <taxon>Spermatophyta</taxon>
        <taxon>Magnoliopsida</taxon>
        <taxon>eudicotyledons</taxon>
        <taxon>Gunneridae</taxon>
        <taxon>Pentapetalae</taxon>
        <taxon>rosids</taxon>
        <taxon>malvids</taxon>
        <taxon>Myrtales</taxon>
        <taxon>Melastomataceae</taxon>
        <taxon>Melastomatoideae</taxon>
        <taxon>Melastomateae</taxon>
        <taxon>Melastoma</taxon>
    </lineage>
</organism>
<name>A0ACB9RG79_9MYRT</name>
<evidence type="ECO:0000313" key="2">
    <source>
        <dbReference type="Proteomes" id="UP001057402"/>
    </source>
</evidence>
<gene>
    <name evidence="1" type="ORF">MLD38_015503</name>
</gene>
<sequence>MEGIKVYDEPTTFENCKVLSPGYQVRWILDLDRDSIDIGLEAATGTQNYMAFGWAKPDASFDFMMGADVVVAGFTEEALPFADDYYITTYGECMVKSGVSFIRYRRKLSAVDNKYDLPVKYKENTTVIWALGLLSPPDTLRQYYLPQNHGGEESVNFGHLALNLSEHVNDCLGPMDAEDKVDQDLIIVDGNIPLVVTSAEARHYPNPPNPAKVLFINKKEAPVLRVERGVPVIFTIQAGHDVAFLLLLILLEAMPL</sequence>
<comment type="caution">
    <text evidence="1">The sequence shown here is derived from an EMBL/GenBank/DDBJ whole genome shotgun (WGS) entry which is preliminary data.</text>
</comment>
<dbReference type="Proteomes" id="UP001057402">
    <property type="component" value="Chromosome 4"/>
</dbReference>
<dbReference type="EMBL" id="CM042883">
    <property type="protein sequence ID" value="KAI4377953.1"/>
    <property type="molecule type" value="Genomic_DNA"/>
</dbReference>
<accession>A0ACB9RG79</accession>
<keyword evidence="2" id="KW-1185">Reference proteome</keyword>
<proteinExistence type="predicted"/>
<reference evidence="2" key="1">
    <citation type="journal article" date="2023" name="Front. Plant Sci.">
        <title>Chromosomal-level genome assembly of Melastoma candidum provides insights into trichome evolution.</title>
        <authorList>
            <person name="Zhong Y."/>
            <person name="Wu W."/>
            <person name="Sun C."/>
            <person name="Zou P."/>
            <person name="Liu Y."/>
            <person name="Dai S."/>
            <person name="Zhou R."/>
        </authorList>
    </citation>
    <scope>NUCLEOTIDE SEQUENCE [LARGE SCALE GENOMIC DNA]</scope>
</reference>
<evidence type="ECO:0000313" key="1">
    <source>
        <dbReference type="EMBL" id="KAI4377953.1"/>
    </source>
</evidence>
<protein>
    <submittedName>
        <fullName evidence="1">Uncharacterized protein</fullName>
    </submittedName>
</protein>